<proteinExistence type="predicted"/>
<gene>
    <name evidence="2" type="ORF">I595_1416</name>
</gene>
<keyword evidence="2" id="KW-0540">Nuclease</keyword>
<dbReference type="GO" id="GO:0004527">
    <property type="term" value="F:exonuclease activity"/>
    <property type="evidence" value="ECO:0007669"/>
    <property type="project" value="UniProtKB-KW"/>
</dbReference>
<keyword evidence="3" id="KW-1185">Reference proteome</keyword>
<dbReference type="InterPro" id="IPR005135">
    <property type="entry name" value="Endo/exonuclease/phosphatase"/>
</dbReference>
<dbReference type="EMBL" id="LDJX01000002">
    <property type="protein sequence ID" value="KPM32989.1"/>
    <property type="molecule type" value="Genomic_DNA"/>
</dbReference>
<comment type="caution">
    <text evidence="2">The sequence shown here is derived from an EMBL/GenBank/DDBJ whole genome shotgun (WGS) entry which is preliminary data.</text>
</comment>
<dbReference type="STRING" id="1300341.I595_1416"/>
<dbReference type="Proteomes" id="UP000050280">
    <property type="component" value="Unassembled WGS sequence"/>
</dbReference>
<dbReference type="InterPro" id="IPR036691">
    <property type="entry name" value="Endo/exonu/phosph_ase_sf"/>
</dbReference>
<reference evidence="2 3" key="1">
    <citation type="submission" date="2015-09" db="EMBL/GenBank/DDBJ databases">
        <title>Genome sequence of the marine flavobacterium Croceitalea dokdonensis DOKDO 023 that contains proton- and sodium-pumping rhodopsins.</title>
        <authorList>
            <person name="Kwon S.-K."/>
            <person name="Lee H.K."/>
            <person name="Kwak M.-J."/>
            <person name="Kim J.F."/>
        </authorList>
    </citation>
    <scope>NUCLEOTIDE SEQUENCE [LARGE SCALE GENOMIC DNA]</scope>
    <source>
        <strain evidence="2 3">DOKDO 023</strain>
    </source>
</reference>
<dbReference type="PANTHER" id="PTHR42834">
    <property type="entry name" value="ENDONUCLEASE/EXONUCLEASE/PHOSPHATASE FAMILY PROTEIN (AFU_ORTHOLOGUE AFUA_3G09210)"/>
    <property type="match status" value="1"/>
</dbReference>
<evidence type="ECO:0000313" key="3">
    <source>
        <dbReference type="Proteomes" id="UP000050280"/>
    </source>
</evidence>
<keyword evidence="2" id="KW-0378">Hydrolase</keyword>
<feature type="domain" description="Endonuclease/exonuclease/phosphatase" evidence="1">
    <location>
        <begin position="29"/>
        <end position="343"/>
    </location>
</feature>
<dbReference type="SUPFAM" id="SSF56219">
    <property type="entry name" value="DNase I-like"/>
    <property type="match status" value="1"/>
</dbReference>
<protein>
    <submittedName>
        <fullName evidence="2">Endonuclease/exonuclease/phosphatase</fullName>
    </submittedName>
</protein>
<dbReference type="Gene3D" id="3.60.10.10">
    <property type="entry name" value="Endonuclease/exonuclease/phosphatase"/>
    <property type="match status" value="1"/>
</dbReference>
<keyword evidence="2" id="KW-0269">Exonuclease</keyword>
<name>A0A0P7AXS2_9FLAO</name>
<dbReference type="GO" id="GO:0004519">
    <property type="term" value="F:endonuclease activity"/>
    <property type="evidence" value="ECO:0007669"/>
    <property type="project" value="UniProtKB-KW"/>
</dbReference>
<dbReference type="AlphaFoldDB" id="A0A0P7AXS2"/>
<accession>A0A0P7AXS2</accession>
<evidence type="ECO:0000259" key="1">
    <source>
        <dbReference type="Pfam" id="PF19580"/>
    </source>
</evidence>
<organism evidence="2 3">
    <name type="scientific">Croceitalea dokdonensis DOKDO 023</name>
    <dbReference type="NCBI Taxonomy" id="1300341"/>
    <lineage>
        <taxon>Bacteria</taxon>
        <taxon>Pseudomonadati</taxon>
        <taxon>Bacteroidota</taxon>
        <taxon>Flavobacteriia</taxon>
        <taxon>Flavobacteriales</taxon>
        <taxon>Flavobacteriaceae</taxon>
        <taxon>Croceitalea</taxon>
    </lineage>
</organism>
<evidence type="ECO:0000313" key="2">
    <source>
        <dbReference type="EMBL" id="KPM32989.1"/>
    </source>
</evidence>
<keyword evidence="2" id="KW-0255">Endonuclease</keyword>
<dbReference type="PANTHER" id="PTHR42834:SF1">
    <property type="entry name" value="ENDONUCLEASE_EXONUCLEASE_PHOSPHATASE FAMILY PROTEIN (AFU_ORTHOLOGUE AFUA_3G09210)"/>
    <property type="match status" value="1"/>
</dbReference>
<dbReference type="PATRIC" id="fig|1300341.3.peg.1609"/>
<sequence length="355" mass="41101">MAMERITPILLLLSGLCFGQSSDKYQVRTVAFYNVENLFDTKNDTLIFDDDRTPEGAYRWDASRFQQKIERITGVISAIGKEVTKNAPDIVGLCELENREVIQAMVSHPNLKDKNYGIVHFDSPDERGIDVALLYKKDVFIPDTFKKHRLLLFDEEGFINYTRDQLVVSGLLDGQRLFFMVNHWPSRSGGEARSRPNRIKAAELNKRILDSIRRFEPDARIISMGDFNDDPRDVSFKKVLKTKGKVQQLDSTSLFNPMEKLYKKGVGSLAYRDKWNLFDQFYMTANLVLDTKGKYHFWKAGVYAPKYLKNPSGRYKGYPFRTYVGTTYQGGYADHFPVYMYLIRKAVPVVSERRR</sequence>
<dbReference type="Pfam" id="PF19580">
    <property type="entry name" value="Exo_endo_phos_3"/>
    <property type="match status" value="1"/>
</dbReference>